<dbReference type="EMBL" id="CAJJDN010000126">
    <property type="protein sequence ID" value="CAD8120461.1"/>
    <property type="molecule type" value="Genomic_DNA"/>
</dbReference>
<dbReference type="AlphaFoldDB" id="A0A8S1QXL5"/>
<protein>
    <submittedName>
        <fullName evidence="1">Uncharacterized protein</fullName>
    </submittedName>
</protein>
<name>A0A8S1QXL5_9CILI</name>
<proteinExistence type="predicted"/>
<sequence length="680" mass="82245">MSNLFIKNVLETQVIYTKDEKEIRLQESFENKRKQLQQIEIVQKYKQDKLSISLISDCQQNYQRQIKEPICIKSCSHKIYDLYDLFFSDVESECEKCGTQFKIKNIPQENILLEKTYKHFVQFSNERAYFCSFYGSQVFHAYLETYQNQARALLQKEVYEQNFQQIDIETDQEERTQQLLIELEKETSSYINQIQKIHRMSLQCLIDASKINIPIIFQGCKHSLRCYEYTNILKLIEQNLNLPEFLQKDTIPCFMKDCQNQISLDMKKLIQDKQIYFPGQIAQQISKDYGFTLGIDWCYQSNQFVYNHLKLDQFPLLKPYQNICEKAKNHFFLFFGLTAIIKCEQNEDFNNKLNYSKYTINLNNIIYPTRCYFCPLNKAFDLISFLSQILNQNAINYFSFDKTFKLTKPLNCPACQKPFKIETFLHELIYFDKFLAQEMEFLKDFQNAKINERKNLRLYLIKFQQLKQHQRLKQYQLEQINLYPSNICQIKKNRMVDPLVLPLCQNKRAFDIENFVQYMESKNYQLNDFYRNYPCNCSFCCYRNFRLNDFYFDITFKSILVWFKSDELWEQNVLYYLRKESCDNNQSPQKPKIIILKEEKPKKQINQTQQQFNNQQNNFQNQMFQIQQFDLINYQQKPQLNQQQQNQQQQNQKVYYDKETYAMINGTLINTKLLENWQHQ</sequence>
<evidence type="ECO:0000313" key="1">
    <source>
        <dbReference type="EMBL" id="CAD8120461.1"/>
    </source>
</evidence>
<comment type="caution">
    <text evidence="1">The sequence shown here is derived from an EMBL/GenBank/DDBJ whole genome shotgun (WGS) entry which is preliminary data.</text>
</comment>
<evidence type="ECO:0000313" key="2">
    <source>
        <dbReference type="Proteomes" id="UP000692954"/>
    </source>
</evidence>
<reference evidence="1" key="1">
    <citation type="submission" date="2021-01" db="EMBL/GenBank/DDBJ databases">
        <authorList>
            <consortium name="Genoscope - CEA"/>
            <person name="William W."/>
        </authorList>
    </citation>
    <scope>NUCLEOTIDE SEQUENCE</scope>
</reference>
<accession>A0A8S1QXL5</accession>
<keyword evidence="2" id="KW-1185">Reference proteome</keyword>
<dbReference type="Proteomes" id="UP000692954">
    <property type="component" value="Unassembled WGS sequence"/>
</dbReference>
<organism evidence="1 2">
    <name type="scientific">Paramecium sonneborni</name>
    <dbReference type="NCBI Taxonomy" id="65129"/>
    <lineage>
        <taxon>Eukaryota</taxon>
        <taxon>Sar</taxon>
        <taxon>Alveolata</taxon>
        <taxon>Ciliophora</taxon>
        <taxon>Intramacronucleata</taxon>
        <taxon>Oligohymenophorea</taxon>
        <taxon>Peniculida</taxon>
        <taxon>Parameciidae</taxon>
        <taxon>Paramecium</taxon>
    </lineage>
</organism>
<gene>
    <name evidence="1" type="ORF">PSON_ATCC_30995.1.T1260099</name>
</gene>